<dbReference type="SMART" id="SM00568">
    <property type="entry name" value="GRAM"/>
    <property type="match status" value="2"/>
</dbReference>
<evidence type="ECO:0000256" key="5">
    <source>
        <dbReference type="ARBA" id="ARBA00029843"/>
    </source>
</evidence>
<dbReference type="CDD" id="cd03784">
    <property type="entry name" value="GT1_Gtf-like"/>
    <property type="match status" value="1"/>
</dbReference>
<evidence type="ECO:0000256" key="3">
    <source>
        <dbReference type="ARBA" id="ARBA00022676"/>
    </source>
</evidence>
<evidence type="ECO:0000256" key="8">
    <source>
        <dbReference type="SAM" id="MobiDB-lite"/>
    </source>
</evidence>
<dbReference type="OrthoDB" id="10261837at2759"/>
<dbReference type="SUPFAM" id="SSF53756">
    <property type="entry name" value="UDP-Glycosyltransferase/glycogen phosphorylase"/>
    <property type="match status" value="1"/>
</dbReference>
<evidence type="ECO:0000313" key="11">
    <source>
        <dbReference type="Proteomes" id="UP000193560"/>
    </source>
</evidence>
<reference evidence="10 11" key="1">
    <citation type="submission" date="2016-07" db="EMBL/GenBank/DDBJ databases">
        <title>Pervasive Adenine N6-methylation of Active Genes in Fungi.</title>
        <authorList>
            <consortium name="DOE Joint Genome Institute"/>
            <person name="Mondo S.J."/>
            <person name="Dannebaum R.O."/>
            <person name="Kuo R.C."/>
            <person name="Labutti K."/>
            <person name="Haridas S."/>
            <person name="Kuo A."/>
            <person name="Salamov A."/>
            <person name="Ahrendt S.R."/>
            <person name="Lipzen A."/>
            <person name="Sullivan W."/>
            <person name="Andreopoulos W.B."/>
            <person name="Clum A."/>
            <person name="Lindquist E."/>
            <person name="Daum C."/>
            <person name="Ramamoorthy G.K."/>
            <person name="Gryganskyi A."/>
            <person name="Culley D."/>
            <person name="Magnuson J.K."/>
            <person name="James T.Y."/>
            <person name="O'Malley M.A."/>
            <person name="Stajich J.E."/>
            <person name="Spatafora J.W."/>
            <person name="Visel A."/>
            <person name="Grigoriev I.V."/>
        </authorList>
    </citation>
    <scope>NUCLEOTIDE SEQUENCE [LARGE SCALE GENOMIC DNA]</scope>
    <source>
        <strain evidence="10 11">NRRL 1336</strain>
    </source>
</reference>
<dbReference type="GO" id="GO:0005975">
    <property type="term" value="P:carbohydrate metabolic process"/>
    <property type="evidence" value="ECO:0007669"/>
    <property type="project" value="InterPro"/>
</dbReference>
<dbReference type="SMART" id="SM00233">
    <property type="entry name" value="PH"/>
    <property type="match status" value="1"/>
</dbReference>
<evidence type="ECO:0000256" key="4">
    <source>
        <dbReference type="ARBA" id="ARBA00022679"/>
    </source>
</evidence>
<gene>
    <name evidence="10" type="ORF">BCR42DRAFT_388859</name>
</gene>
<dbReference type="InterPro" id="IPR001849">
    <property type="entry name" value="PH_domain"/>
</dbReference>
<dbReference type="EC" id="2.4.1.173" evidence="2"/>
<protein>
    <recommendedName>
        <fullName evidence="2">sterol 3beta-glucosyltransferase</fullName>
        <ecNumber evidence="2">2.4.1.173</ecNumber>
    </recommendedName>
    <alternativeName>
        <fullName evidence="5">Autophagy-related protein 26</fullName>
    </alternativeName>
</protein>
<dbReference type="Proteomes" id="UP000193560">
    <property type="component" value="Unassembled WGS sequence"/>
</dbReference>
<keyword evidence="11" id="KW-1185">Reference proteome</keyword>
<dbReference type="Gene3D" id="3.40.50.2000">
    <property type="entry name" value="Glycogen Phosphorylase B"/>
    <property type="match status" value="2"/>
</dbReference>
<evidence type="ECO:0000256" key="6">
    <source>
        <dbReference type="ARBA" id="ARBA00047886"/>
    </source>
</evidence>
<dbReference type="STRING" id="90262.A0A1X2IRF1"/>
<dbReference type="FunFam" id="3.40.50.2000:FF:000029">
    <property type="entry name" value="Sterol 3-beta-glucosyltransferase"/>
    <property type="match status" value="1"/>
</dbReference>
<dbReference type="InterPro" id="IPR010610">
    <property type="entry name" value="EryCIII-like_C"/>
</dbReference>
<feature type="compositionally biased region" description="Polar residues" evidence="8">
    <location>
        <begin position="1227"/>
        <end position="1237"/>
    </location>
</feature>
<sequence length="1260" mass="141932">MSSSYLSEFIEKEKDCTLDGLVKPLLNHQHITVRSEMSIENTPSIDILEYEEDNNDNQSLLRSSFSLSKHETLVGEYPCYLVRLVTLPGWMYLTDELICFFAPLPGKEEAPRKSGYLTKKNHRALNSRYHFILQFHVLSWYESAESHYQPLGSIELKTATDIRESTTRKLGFKIITPTGNHTFLADSMVSKKDWMDDLRRTMFMAKNDGNSVRIVLPLNKATSITKASAFEFAEYIKVIVSDSQQLQYGTKSMEGDDDYYFAFFTDIDEAYRVIHDQWRKQRNLDDNNDYISINPHDDTVENAIDVDIDQIDAANPITEVFNLADIDDVENNNTSFAASTYLMNAFSDAACSPVLSDYDNNNTFGTAFKSGPIVQLPERDGTTHDGSALFNNITNRLSDDSHASSDNQSALAPCFTLDHSQNVQQPSSTTIGTPTGATPKRLRSGSLKAIKHFATLPFQQLASMEYIPNVKCRSPLTTCQDKSALPSSPTATILQHQQSDTSTPSAITSAKKHFSLPAAPYLLQLVSPIIIHRTGTTDQQGVKKKEDLSSAPMWLCPTLRRQLVMDASSPTSVTEGMGIDDMAEEQYKEFLNDELQKVFPMLGTSATVNAVYRGYVWRMLPYYGRIYFTQDYTCFHANALAGHQKIIIPFDDIISIRVLKSRGYHILHGLGVTTKDMNEEIFFEFMSSELRDSAHALLSMESKKHLNGQVGFSESDSNKEESSVEYMVEGTTEHVIPPFEYNGPPLLSSLSATEQHQSLYDSIKSLTITCLTIGSRGDVQPYIALCKALQTEGGHHCRIASHEEYRSWVESYGVEFKSIGGDPGDLMRLCIENGFLSFSFIKNGYKFFYNWFETLLETSWEACQGTDVLIESPSAMVGVHLAEKLEIPYFRSMPFPWTRTTKFPHPFATFNHTGGRIYNDMTYVMIDMALWAGISRSINRFRRERLDLPPTTLERLKLWRVPYLYSFSPLVQPNPKDWPDYIHCTGYWFLDESEFTAKENWQPPSKLLSFLRQEEDSRPVVYIGFGSIMVSDSESMSRVIVEAVMEANVRAIVCKGWSSRKATSQQQQQKEKAPSSTQVLNDYPGTILHLDSVPHDWLFPLIQGVVHHGGAGTCAAGLRAGLPTVIKPFFGDQRFWGQKVEELGVGVCMPKLTREKLRDHLLTITRDKTMINKAKLLGEAIRQENGTKTAMDCLYRNLGLAKRTKQSLAPPYTPISGMMDQTEKQESPISTDNNGNKTSLSSYAAKLKNLPLFGMDTCGV</sequence>
<accession>A0A1X2IRF1</accession>
<comment type="catalytic activity">
    <reaction evidence="7">
        <text>a sterol + UDP-alpha-D-glucose = a sterol 3-beta-D-glucoside + UDP + H(+)</text>
        <dbReference type="Rhea" id="RHEA:22724"/>
        <dbReference type="ChEBI" id="CHEBI:15378"/>
        <dbReference type="ChEBI" id="CHEBI:15889"/>
        <dbReference type="ChEBI" id="CHEBI:37424"/>
        <dbReference type="ChEBI" id="CHEBI:58223"/>
        <dbReference type="ChEBI" id="CHEBI:58885"/>
        <dbReference type="EC" id="2.4.1.173"/>
    </reaction>
    <physiologicalReaction direction="left-to-right" evidence="7">
        <dbReference type="Rhea" id="RHEA:22725"/>
    </physiologicalReaction>
</comment>
<dbReference type="GO" id="GO:0016906">
    <property type="term" value="F:sterol 3-beta-glucosyltransferase activity"/>
    <property type="evidence" value="ECO:0007669"/>
    <property type="project" value="UniProtKB-EC"/>
</dbReference>
<dbReference type="GO" id="GO:0016125">
    <property type="term" value="P:sterol metabolic process"/>
    <property type="evidence" value="ECO:0007669"/>
    <property type="project" value="TreeGrafter"/>
</dbReference>
<dbReference type="PROSITE" id="PS50003">
    <property type="entry name" value="PH_DOMAIN"/>
    <property type="match status" value="1"/>
</dbReference>
<evidence type="ECO:0000256" key="7">
    <source>
        <dbReference type="ARBA" id="ARBA00049453"/>
    </source>
</evidence>
<organism evidence="10 11">
    <name type="scientific">Absidia repens</name>
    <dbReference type="NCBI Taxonomy" id="90262"/>
    <lineage>
        <taxon>Eukaryota</taxon>
        <taxon>Fungi</taxon>
        <taxon>Fungi incertae sedis</taxon>
        <taxon>Mucoromycota</taxon>
        <taxon>Mucoromycotina</taxon>
        <taxon>Mucoromycetes</taxon>
        <taxon>Mucorales</taxon>
        <taxon>Cunninghamellaceae</taxon>
        <taxon>Absidia</taxon>
    </lineage>
</organism>
<dbReference type="AlphaFoldDB" id="A0A1X2IRF1"/>
<comment type="similarity">
    <text evidence="1">Belongs to the glycosyltransferase 28 family.</text>
</comment>
<feature type="domain" description="PH" evidence="9">
    <location>
        <begin position="110"/>
        <end position="203"/>
    </location>
</feature>
<dbReference type="Pfam" id="PF02893">
    <property type="entry name" value="GRAM"/>
    <property type="match status" value="2"/>
</dbReference>
<feature type="region of interest" description="Disordered" evidence="8">
    <location>
        <begin position="1212"/>
        <end position="1237"/>
    </location>
</feature>
<evidence type="ECO:0000259" key="9">
    <source>
        <dbReference type="PROSITE" id="PS50003"/>
    </source>
</evidence>
<dbReference type="InterPro" id="IPR002213">
    <property type="entry name" value="UDP_glucos_trans"/>
</dbReference>
<dbReference type="Pfam" id="PF03033">
    <property type="entry name" value="Glyco_transf_28"/>
    <property type="match status" value="1"/>
</dbReference>
<dbReference type="Pfam" id="PF06722">
    <property type="entry name" value="EryCIII-like_C"/>
    <property type="match status" value="1"/>
</dbReference>
<dbReference type="InterPro" id="IPR004182">
    <property type="entry name" value="GRAM"/>
</dbReference>
<proteinExistence type="inferred from homology"/>
<name>A0A1X2IRF1_9FUNG</name>
<dbReference type="InterPro" id="IPR004276">
    <property type="entry name" value="GlycoTrans_28_N"/>
</dbReference>
<dbReference type="EMBL" id="MCGE01000005">
    <property type="protein sequence ID" value="ORZ21075.1"/>
    <property type="molecule type" value="Genomic_DNA"/>
</dbReference>
<comment type="catalytic activity">
    <reaction evidence="6">
        <text>ergosterol + UDP-alpha-D-glucose = ergosteryl 3-beta-D-glucoside + UDP + H(+)</text>
        <dbReference type="Rhea" id="RHEA:61836"/>
        <dbReference type="ChEBI" id="CHEBI:15378"/>
        <dbReference type="ChEBI" id="CHEBI:16933"/>
        <dbReference type="ChEBI" id="CHEBI:52973"/>
        <dbReference type="ChEBI" id="CHEBI:58223"/>
        <dbReference type="ChEBI" id="CHEBI:58885"/>
    </reaction>
    <physiologicalReaction direction="left-to-right" evidence="6">
        <dbReference type="Rhea" id="RHEA:61837"/>
    </physiologicalReaction>
</comment>
<keyword evidence="3" id="KW-0328">Glycosyltransferase</keyword>
<evidence type="ECO:0000313" key="10">
    <source>
        <dbReference type="EMBL" id="ORZ21075.1"/>
    </source>
</evidence>
<dbReference type="SUPFAM" id="SSF50729">
    <property type="entry name" value="PH domain-like"/>
    <property type="match status" value="1"/>
</dbReference>
<comment type="caution">
    <text evidence="10">The sequence shown here is derived from an EMBL/GenBank/DDBJ whole genome shotgun (WGS) entry which is preliminary data.</text>
</comment>
<dbReference type="Pfam" id="PF00169">
    <property type="entry name" value="PH"/>
    <property type="match status" value="1"/>
</dbReference>
<evidence type="ECO:0000256" key="2">
    <source>
        <dbReference type="ARBA" id="ARBA00012650"/>
    </source>
</evidence>
<evidence type="ECO:0000256" key="1">
    <source>
        <dbReference type="ARBA" id="ARBA00006962"/>
    </source>
</evidence>
<dbReference type="InterPro" id="IPR011993">
    <property type="entry name" value="PH-like_dom_sf"/>
</dbReference>
<dbReference type="PANTHER" id="PTHR48050:SF25">
    <property type="entry name" value="STEROL 3-BETA-GLUCOSYLTRANSFERASE"/>
    <property type="match status" value="1"/>
</dbReference>
<dbReference type="PANTHER" id="PTHR48050">
    <property type="entry name" value="STEROL 3-BETA-GLUCOSYLTRANSFERASE"/>
    <property type="match status" value="1"/>
</dbReference>
<dbReference type="Gene3D" id="2.30.29.30">
    <property type="entry name" value="Pleckstrin-homology domain (PH domain)/Phosphotyrosine-binding domain (PTB)"/>
    <property type="match status" value="2"/>
</dbReference>
<keyword evidence="4" id="KW-0808">Transferase</keyword>
<dbReference type="InterPro" id="IPR050426">
    <property type="entry name" value="Glycosyltransferase_28"/>
</dbReference>
<dbReference type="FunFam" id="3.40.50.2000:FF:000009">
    <property type="entry name" value="Sterol 3-beta-glucosyltransferase UGT80A2"/>
    <property type="match status" value="1"/>
</dbReference>